<reference evidence="1 2" key="1">
    <citation type="submission" date="2018-08" db="EMBL/GenBank/DDBJ databases">
        <title>A genome reference for cultivated species of the human gut microbiota.</title>
        <authorList>
            <person name="Zou Y."/>
            <person name="Xue W."/>
            <person name="Luo G."/>
        </authorList>
    </citation>
    <scope>NUCLEOTIDE SEQUENCE [LARGE SCALE GENOMIC DNA]</scope>
    <source>
        <strain evidence="1 2">OM03-6</strain>
    </source>
</reference>
<accession>A0A3E5ECN5</accession>
<dbReference type="Proteomes" id="UP000261105">
    <property type="component" value="Unassembled WGS sequence"/>
</dbReference>
<evidence type="ECO:0000313" key="1">
    <source>
        <dbReference type="EMBL" id="RGN86608.1"/>
    </source>
</evidence>
<dbReference type="EMBL" id="QSUZ01000017">
    <property type="protein sequence ID" value="RGN86608.1"/>
    <property type="molecule type" value="Genomic_DNA"/>
</dbReference>
<dbReference type="AlphaFoldDB" id="A0A3E5ECN5"/>
<name>A0A3E5ECN5_9FIRM</name>
<comment type="caution">
    <text evidence="1">The sequence shown here is derived from an EMBL/GenBank/DDBJ whole genome shotgun (WGS) entry which is preliminary data.</text>
</comment>
<organism evidence="1 2">
    <name type="scientific">Blautia obeum</name>
    <dbReference type="NCBI Taxonomy" id="40520"/>
    <lineage>
        <taxon>Bacteria</taxon>
        <taxon>Bacillati</taxon>
        <taxon>Bacillota</taxon>
        <taxon>Clostridia</taxon>
        <taxon>Lachnospirales</taxon>
        <taxon>Lachnospiraceae</taxon>
        <taxon>Blautia</taxon>
    </lineage>
</organism>
<evidence type="ECO:0000313" key="2">
    <source>
        <dbReference type="Proteomes" id="UP000261105"/>
    </source>
</evidence>
<gene>
    <name evidence="1" type="ORF">DXB38_11820</name>
</gene>
<proteinExistence type="predicted"/>
<protein>
    <submittedName>
        <fullName evidence="1">Uncharacterized protein</fullName>
    </submittedName>
</protein>
<sequence length="83" mass="9488">MPENEICYLSELVERNLDEILLQTEISLKNYVGLTPEEANRTINLAMSHIIGRNSVRQQEQPQSIRITTDSNPDYTLAEIPLC</sequence>